<dbReference type="PANTHER" id="PTHR40621">
    <property type="entry name" value="TRANSCRIPTION FACTOR KAPC-RELATED"/>
    <property type="match status" value="1"/>
</dbReference>
<feature type="compositionally biased region" description="Polar residues" evidence="3">
    <location>
        <begin position="17"/>
        <end position="28"/>
    </location>
</feature>
<keyword evidence="2" id="KW-0539">Nucleus</keyword>
<dbReference type="GeneID" id="4565290"/>
<dbReference type="Proteomes" id="UP000001261">
    <property type="component" value="Unassembled WGS sequence"/>
</dbReference>
<accession>A0A0E1RZ56</accession>
<keyword evidence="5" id="KW-1185">Reference proteome</keyword>
<evidence type="ECO:0008006" key="6">
    <source>
        <dbReference type="Google" id="ProtNLM"/>
    </source>
</evidence>
<proteinExistence type="predicted"/>
<dbReference type="OMA" id="TKVRCYG"/>
<reference evidence="5" key="1">
    <citation type="journal article" date="2009" name="Genome Res.">
        <title>Comparative genomic analyses of the human fungal pathogens Coccidioides and their relatives.</title>
        <authorList>
            <person name="Sharpton T.J."/>
            <person name="Stajich J.E."/>
            <person name="Rounsley S.D."/>
            <person name="Gardner M.J."/>
            <person name="Wortman J.R."/>
            <person name="Jordar V.S."/>
            <person name="Maiti R."/>
            <person name="Kodira C.D."/>
            <person name="Neafsey D.E."/>
            <person name="Zeng Q."/>
            <person name="Hung C.-Y."/>
            <person name="McMahan C."/>
            <person name="Muszewska A."/>
            <person name="Grynberg M."/>
            <person name="Mandel M.A."/>
            <person name="Kellner E.M."/>
            <person name="Barker B.M."/>
            <person name="Galgiani J.N."/>
            <person name="Orbach M.J."/>
            <person name="Kirkland T.N."/>
            <person name="Cole G.T."/>
            <person name="Henn M.R."/>
            <person name="Birren B.W."/>
            <person name="Taylor J.W."/>
        </authorList>
    </citation>
    <scope>NUCLEOTIDE SEQUENCE [LARGE SCALE GENOMIC DNA]</scope>
    <source>
        <strain evidence="5">RS</strain>
    </source>
</reference>
<dbReference type="InterPro" id="IPR046347">
    <property type="entry name" value="bZIP_sf"/>
</dbReference>
<dbReference type="Gene3D" id="1.20.5.170">
    <property type="match status" value="1"/>
</dbReference>
<feature type="compositionally biased region" description="Basic and acidic residues" evidence="3">
    <location>
        <begin position="60"/>
        <end position="86"/>
    </location>
</feature>
<dbReference type="SUPFAM" id="SSF57959">
    <property type="entry name" value="Leucine zipper domain"/>
    <property type="match status" value="1"/>
</dbReference>
<dbReference type="KEGG" id="cim:CIMG_02371"/>
<dbReference type="InterPro" id="IPR050936">
    <property type="entry name" value="AP-1-like"/>
</dbReference>
<feature type="compositionally biased region" description="Polar residues" evidence="3">
    <location>
        <begin position="216"/>
        <end position="236"/>
    </location>
</feature>
<dbReference type="EMBL" id="GG704911">
    <property type="protein sequence ID" value="EAS37017.1"/>
    <property type="molecule type" value="Genomic_DNA"/>
</dbReference>
<dbReference type="RefSeq" id="XP_001248600.1">
    <property type="nucleotide sequence ID" value="XM_001248599.2"/>
</dbReference>
<organism evidence="4 5">
    <name type="scientific">Coccidioides immitis (strain RS)</name>
    <name type="common">Valley fever fungus</name>
    <dbReference type="NCBI Taxonomy" id="246410"/>
    <lineage>
        <taxon>Eukaryota</taxon>
        <taxon>Fungi</taxon>
        <taxon>Dikarya</taxon>
        <taxon>Ascomycota</taxon>
        <taxon>Pezizomycotina</taxon>
        <taxon>Eurotiomycetes</taxon>
        <taxon>Eurotiomycetidae</taxon>
        <taxon>Onygenales</taxon>
        <taxon>Onygenaceae</taxon>
        <taxon>Coccidioides</taxon>
    </lineage>
</organism>
<comment type="subcellular location">
    <subcellularLocation>
        <location evidence="1">Nucleus</location>
    </subcellularLocation>
</comment>
<name>A0A0E1RZ56_COCIM</name>
<feature type="compositionally biased region" description="Polar residues" evidence="3">
    <location>
        <begin position="168"/>
        <end position="183"/>
    </location>
</feature>
<sequence length="434" mass="47913">MEPSGTNQGIMAGQSGVPVTQTLSSNVGSAPGDMTAPVSAESSFISMPFLKALGGGLQKKTRDGQPPKRRGPKPDSKPAQTRRQELNRQAQRTHRERKEQYIRALEIEISRLREGYANDINSANMSLHQQRQTLESQKEENRILREILLSHGFNVDAELEQRRGMTRAGSQRSYQESSAQSHSAGYPSGTHYMTPDTTVSAGRSPGAPGSDFADAQPTSSPYSYQGPKTQKSCQPAISSEISIPSGDHSTVADVPGIFDRDPQLGIDFILTLEGQCRDHIERLCRRAHDAEDQDMVAGHILMATCPPPSVVASASRGYEYPVKTYDLPPANLNTLLNLSRQLVTDNEITPIMALQSLKNHEMYHLLTKDDIRRVMDDLVAKVRCYGFGAVLEEFEFRDSLNSVLGSKMEPAIMQAEGYLPFRPAHVAEDYTMYS</sequence>
<evidence type="ECO:0000256" key="3">
    <source>
        <dbReference type="SAM" id="MobiDB-lite"/>
    </source>
</evidence>
<dbReference type="PANTHER" id="PTHR40621:SF6">
    <property type="entry name" value="AP-1-LIKE TRANSCRIPTION FACTOR YAP1-RELATED"/>
    <property type="match status" value="1"/>
</dbReference>
<gene>
    <name evidence="4" type="ORF">CIMG_02371</name>
</gene>
<dbReference type="GO" id="GO:0090575">
    <property type="term" value="C:RNA polymerase II transcription regulator complex"/>
    <property type="evidence" value="ECO:0007669"/>
    <property type="project" value="TreeGrafter"/>
</dbReference>
<dbReference type="AlphaFoldDB" id="A0A0E1RZ56"/>
<dbReference type="GO" id="GO:0001228">
    <property type="term" value="F:DNA-binding transcription activator activity, RNA polymerase II-specific"/>
    <property type="evidence" value="ECO:0007669"/>
    <property type="project" value="TreeGrafter"/>
</dbReference>
<dbReference type="InParanoid" id="A0A0E1RZ56"/>
<reference evidence="5" key="2">
    <citation type="journal article" date="2010" name="Genome Res.">
        <title>Population genomic sequencing of Coccidioides fungi reveals recent hybridization and transposon control.</title>
        <authorList>
            <person name="Neafsey D.E."/>
            <person name="Barker B.M."/>
            <person name="Sharpton T.J."/>
            <person name="Stajich J.E."/>
            <person name="Park D.J."/>
            <person name="Whiston E."/>
            <person name="Hung C.-Y."/>
            <person name="McMahan C."/>
            <person name="White J."/>
            <person name="Sykes S."/>
            <person name="Heiman D."/>
            <person name="Young S."/>
            <person name="Zeng Q."/>
            <person name="Abouelleil A."/>
            <person name="Aftuck L."/>
            <person name="Bessette D."/>
            <person name="Brown A."/>
            <person name="FitzGerald M."/>
            <person name="Lui A."/>
            <person name="Macdonald J.P."/>
            <person name="Priest M."/>
            <person name="Orbach M.J."/>
            <person name="Galgiani J.N."/>
            <person name="Kirkland T.N."/>
            <person name="Cole G.T."/>
            <person name="Birren B.W."/>
            <person name="Henn M.R."/>
            <person name="Taylor J.W."/>
            <person name="Rounsley S.D."/>
        </authorList>
    </citation>
    <scope>GENOME REANNOTATION</scope>
    <source>
        <strain evidence="5">RS</strain>
    </source>
</reference>
<dbReference type="VEuPathDB" id="FungiDB:CIMG_02371"/>
<feature type="region of interest" description="Disordered" evidence="3">
    <location>
        <begin position="1"/>
        <end position="37"/>
    </location>
</feature>
<evidence type="ECO:0000313" key="5">
    <source>
        <dbReference type="Proteomes" id="UP000001261"/>
    </source>
</evidence>
<feature type="region of interest" description="Disordered" evidence="3">
    <location>
        <begin position="163"/>
        <end position="236"/>
    </location>
</feature>
<dbReference type="CDD" id="cd14688">
    <property type="entry name" value="bZIP_YAP"/>
    <property type="match status" value="1"/>
</dbReference>
<evidence type="ECO:0000313" key="4">
    <source>
        <dbReference type="EMBL" id="EAS37017.1"/>
    </source>
</evidence>
<dbReference type="OrthoDB" id="2590011at2759"/>
<dbReference type="GO" id="GO:0000976">
    <property type="term" value="F:transcription cis-regulatory region binding"/>
    <property type="evidence" value="ECO:0007669"/>
    <property type="project" value="InterPro"/>
</dbReference>
<feature type="region of interest" description="Disordered" evidence="3">
    <location>
        <begin position="51"/>
        <end position="98"/>
    </location>
</feature>
<evidence type="ECO:0000256" key="1">
    <source>
        <dbReference type="ARBA" id="ARBA00004123"/>
    </source>
</evidence>
<protein>
    <recommendedName>
        <fullName evidence="6">BZIP-type transcription factor</fullName>
    </recommendedName>
</protein>
<evidence type="ECO:0000256" key="2">
    <source>
        <dbReference type="ARBA" id="ARBA00023242"/>
    </source>
</evidence>